<protein>
    <submittedName>
        <fullName evidence="1">Uncharacterized protein</fullName>
    </submittedName>
</protein>
<evidence type="ECO:0000313" key="1">
    <source>
        <dbReference type="EMBL" id="KAF2462473.1"/>
    </source>
</evidence>
<comment type="caution">
    <text evidence="1">The sequence shown here is derived from an EMBL/GenBank/DDBJ whole genome shotgun (WGS) entry which is preliminary data.</text>
</comment>
<gene>
    <name evidence="1" type="ORF">BDR25DRAFT_397586</name>
</gene>
<dbReference type="Proteomes" id="UP000799755">
    <property type="component" value="Unassembled WGS sequence"/>
</dbReference>
<feature type="non-terminal residue" evidence="1">
    <location>
        <position position="289"/>
    </location>
</feature>
<proteinExistence type="predicted"/>
<organism evidence="1 2">
    <name type="scientific">Lindgomyces ingoldianus</name>
    <dbReference type="NCBI Taxonomy" id="673940"/>
    <lineage>
        <taxon>Eukaryota</taxon>
        <taxon>Fungi</taxon>
        <taxon>Dikarya</taxon>
        <taxon>Ascomycota</taxon>
        <taxon>Pezizomycotina</taxon>
        <taxon>Dothideomycetes</taxon>
        <taxon>Pleosporomycetidae</taxon>
        <taxon>Pleosporales</taxon>
        <taxon>Lindgomycetaceae</taxon>
        <taxon>Lindgomyces</taxon>
    </lineage>
</organism>
<dbReference type="EMBL" id="MU003671">
    <property type="protein sequence ID" value="KAF2462473.1"/>
    <property type="molecule type" value="Genomic_DNA"/>
</dbReference>
<sequence>MDKLVVPRRGRGFGQRFQQEVVQLILLLHLQSRLGEGVCATIYVGSRLVGATILYSSRWHLISYVYPPQAATAREPLAGGKGYLLSHDSRMCRHTMIMRRHHSRMHLSTTPAKDSSSNEYNPVPHVFARQSLASQSSCFQTSTRESSFDSLRTIVTSLSHSTTSNLYFTGRINRDLYNLLSTLPKLSVEHIRDIRPPQGHTRPPQVHIKDTSRTTKSTSRTTSSTARTYSSTSGPHQGHIKDNQVHIKDNIVQLKDNQVHIKDNPVHIKDTSRTYSSTATTTSSTSRTT</sequence>
<keyword evidence="2" id="KW-1185">Reference proteome</keyword>
<name>A0ACB6Q791_9PLEO</name>
<reference evidence="1" key="1">
    <citation type="journal article" date="2020" name="Stud. Mycol.">
        <title>101 Dothideomycetes genomes: a test case for predicting lifestyles and emergence of pathogens.</title>
        <authorList>
            <person name="Haridas S."/>
            <person name="Albert R."/>
            <person name="Binder M."/>
            <person name="Bloem J."/>
            <person name="Labutti K."/>
            <person name="Salamov A."/>
            <person name="Andreopoulos B."/>
            <person name="Baker S."/>
            <person name="Barry K."/>
            <person name="Bills G."/>
            <person name="Bluhm B."/>
            <person name="Cannon C."/>
            <person name="Castanera R."/>
            <person name="Culley D."/>
            <person name="Daum C."/>
            <person name="Ezra D."/>
            <person name="Gonzalez J."/>
            <person name="Henrissat B."/>
            <person name="Kuo A."/>
            <person name="Liang C."/>
            <person name="Lipzen A."/>
            <person name="Lutzoni F."/>
            <person name="Magnuson J."/>
            <person name="Mondo S."/>
            <person name="Nolan M."/>
            <person name="Ohm R."/>
            <person name="Pangilinan J."/>
            <person name="Park H.-J."/>
            <person name="Ramirez L."/>
            <person name="Alfaro M."/>
            <person name="Sun H."/>
            <person name="Tritt A."/>
            <person name="Yoshinaga Y."/>
            <person name="Zwiers L.-H."/>
            <person name="Turgeon B."/>
            <person name="Goodwin S."/>
            <person name="Spatafora J."/>
            <person name="Crous P."/>
            <person name="Grigoriev I."/>
        </authorList>
    </citation>
    <scope>NUCLEOTIDE SEQUENCE</scope>
    <source>
        <strain evidence="1">ATCC 200398</strain>
    </source>
</reference>
<accession>A0ACB6Q791</accession>
<evidence type="ECO:0000313" key="2">
    <source>
        <dbReference type="Proteomes" id="UP000799755"/>
    </source>
</evidence>